<gene>
    <name evidence="2" type="ORF">ABT39_MTgene5692</name>
</gene>
<evidence type="ECO:0000313" key="2">
    <source>
        <dbReference type="EMBL" id="KUM47506.1"/>
    </source>
</evidence>
<organism evidence="2">
    <name type="scientific">Picea glauca</name>
    <name type="common">White spruce</name>
    <name type="synonym">Pinus glauca</name>
    <dbReference type="NCBI Taxonomy" id="3330"/>
    <lineage>
        <taxon>Eukaryota</taxon>
        <taxon>Viridiplantae</taxon>
        <taxon>Streptophyta</taxon>
        <taxon>Embryophyta</taxon>
        <taxon>Tracheophyta</taxon>
        <taxon>Spermatophyta</taxon>
        <taxon>Pinopsida</taxon>
        <taxon>Pinidae</taxon>
        <taxon>Conifers I</taxon>
        <taxon>Pinales</taxon>
        <taxon>Pinaceae</taxon>
        <taxon>Picea</taxon>
    </lineage>
</organism>
<keyword evidence="1" id="KW-0472">Membrane</keyword>
<keyword evidence="1" id="KW-0812">Transmembrane</keyword>
<comment type="caution">
    <text evidence="2">The sequence shown here is derived from an EMBL/GenBank/DDBJ whole genome shotgun (WGS) entry which is preliminary data.</text>
</comment>
<sequence length="138" mass="16197">MEDQGLFSPCCRNGYFISRTRFPKPYLRLFLGLTKPIFLTVQALARFEKRNWNFFSLFALSLAYSITSLLTRTIPDVSYSDGLDFNRPKSKDKKWPIHSPIDQYIAPSLRKAREHPLNEILSLTHRWKIYLETLSRPA</sequence>
<dbReference type="AlphaFoldDB" id="A0A101LY49"/>
<accession>A0A101LY49</accession>
<feature type="transmembrane region" description="Helical" evidence="1">
    <location>
        <begin position="51"/>
        <end position="70"/>
    </location>
</feature>
<feature type="transmembrane region" description="Helical" evidence="1">
    <location>
        <begin position="26"/>
        <end position="45"/>
    </location>
</feature>
<geneLocation type="mitochondrion" evidence="2"/>
<reference evidence="2" key="1">
    <citation type="journal article" date="2015" name="Genome Biol. Evol.">
        <title>Organellar Genomes of White Spruce (Picea glauca): Assembly and Annotation.</title>
        <authorList>
            <person name="Jackman S.D."/>
            <person name="Warren R.L."/>
            <person name="Gibb E.A."/>
            <person name="Vandervalk B.P."/>
            <person name="Mohamadi H."/>
            <person name="Chu J."/>
            <person name="Raymond A."/>
            <person name="Pleasance S."/>
            <person name="Coope R."/>
            <person name="Wildung M.R."/>
            <person name="Ritland C.E."/>
            <person name="Bousquet J."/>
            <person name="Jones S.J."/>
            <person name="Bohlmann J."/>
            <person name="Birol I."/>
        </authorList>
    </citation>
    <scope>NUCLEOTIDE SEQUENCE [LARGE SCALE GENOMIC DNA]</scope>
    <source>
        <tissue evidence="2">Flushing bud</tissue>
    </source>
</reference>
<proteinExistence type="predicted"/>
<protein>
    <submittedName>
        <fullName evidence="2">Uncharacterized protein</fullName>
    </submittedName>
</protein>
<keyword evidence="1" id="KW-1133">Transmembrane helix</keyword>
<dbReference type="EMBL" id="LKAM01000007">
    <property type="protein sequence ID" value="KUM47506.1"/>
    <property type="molecule type" value="Genomic_DNA"/>
</dbReference>
<name>A0A101LY49_PICGL</name>
<evidence type="ECO:0000256" key="1">
    <source>
        <dbReference type="SAM" id="Phobius"/>
    </source>
</evidence>
<keyword evidence="2" id="KW-0496">Mitochondrion</keyword>